<keyword evidence="1" id="KW-0732">Signal</keyword>
<name>A0ABN7RIE1_OIKDI</name>
<gene>
    <name evidence="2" type="ORF">OKIOD_LOCUS514</name>
</gene>
<dbReference type="Proteomes" id="UP001158576">
    <property type="component" value="Chromosome PAR"/>
</dbReference>
<organism evidence="2 3">
    <name type="scientific">Oikopleura dioica</name>
    <name type="common">Tunicate</name>
    <dbReference type="NCBI Taxonomy" id="34765"/>
    <lineage>
        <taxon>Eukaryota</taxon>
        <taxon>Metazoa</taxon>
        <taxon>Chordata</taxon>
        <taxon>Tunicata</taxon>
        <taxon>Appendicularia</taxon>
        <taxon>Copelata</taxon>
        <taxon>Oikopleuridae</taxon>
        <taxon>Oikopleura</taxon>
    </lineage>
</organism>
<evidence type="ECO:0000313" key="3">
    <source>
        <dbReference type="Proteomes" id="UP001158576"/>
    </source>
</evidence>
<evidence type="ECO:0000256" key="1">
    <source>
        <dbReference type="SAM" id="SignalP"/>
    </source>
</evidence>
<reference evidence="2 3" key="1">
    <citation type="submission" date="2021-04" db="EMBL/GenBank/DDBJ databases">
        <authorList>
            <person name="Bliznina A."/>
        </authorList>
    </citation>
    <scope>NUCLEOTIDE SEQUENCE [LARGE SCALE GENOMIC DNA]</scope>
</reference>
<proteinExistence type="predicted"/>
<dbReference type="EMBL" id="OU015568">
    <property type="protein sequence ID" value="CAG5078312.1"/>
    <property type="molecule type" value="Genomic_DNA"/>
</dbReference>
<keyword evidence="3" id="KW-1185">Reference proteome</keyword>
<protein>
    <submittedName>
        <fullName evidence="2">Oidioi.mRNA.OKI2018_I69.PAR.g8956.t1.cds</fullName>
    </submittedName>
</protein>
<sequence length="586" mass="68080">MIVRFTLLLLTGSFAIELDLSKSEEECLDRFIKKRSLEIYYRDKKQTWDEARNESLEKVNEVYAQVLSMINESPEQKVVQSSGDYCYFLMGTMESEIDSTINSCTSQGLALPFENVPIGEIYPQLNKERKPLSKEIQSRMKAVTSLTALHSERVWIANIVQDGFEGWYNQNNKLGSILDIKPKKYAFKNPCNPSWVASHFDDSNKKFEPWVRSTGEEKRPFTCIRDTTQEWNFQRKEIIQVPERQRKHFPAFMGNETRIVVHQYCDPPQMTKDRETCLPWKKNWMKVEAIRDTLRRKNLAVKINEKCEKDERGTEHCTWDDEIFYEFMRLGWVKDSKNGKAGHCGMIDRPVNECIQIKDSKYVLQECIPCPRVCDVEDGWYPRMLKSVPVKNMGQYQGEYEDLAVCSKTFGKDKGSERLNATEAFQFCFNLGSFLANPQSLKMDMEMCWIGDTWLDVEYLQESGNPGWFARTKPPMMSRIRTAPEIYNNFNTIFDTYAKKIIKEFIDTKNAQTKANNPDELQMYHGDLPPNRFKIPPVGTFAISHQLTKDGDVKYVLKDATGRPTLGSPVCEMGPKTDEDLYWGKF</sequence>
<feature type="chain" id="PRO_5045314372" evidence="1">
    <location>
        <begin position="16"/>
        <end position="586"/>
    </location>
</feature>
<accession>A0ABN7RIE1</accession>
<feature type="signal peptide" evidence="1">
    <location>
        <begin position="1"/>
        <end position="15"/>
    </location>
</feature>
<evidence type="ECO:0000313" key="2">
    <source>
        <dbReference type="EMBL" id="CAG5078312.1"/>
    </source>
</evidence>